<name>A0ABR2KG69_9EUKA</name>
<sequence>MDYKTAARIKVNSRLQPAKDIHVAFSDLVASTNQDDFPELRRKFILSIDSAEIDFKILQDELATMESLVNEWKDEIDQCEQQFKLLEDENLSLLLEKEQIEQEREKVDKLIQMKSQIKSEKINHKIESTKKVEKDNEQTREEIKKVEETNERRKIGLQQIVEGFEKFLLIEKQPPRESNEEDINEDEERYNEENEERYNEERYNEENEERYNEENEERYNEENENMYHNDNDN</sequence>
<accession>A0ABR2KG69</accession>
<feature type="region of interest" description="Disordered" evidence="2">
    <location>
        <begin position="171"/>
        <end position="233"/>
    </location>
</feature>
<proteinExistence type="predicted"/>
<protein>
    <submittedName>
        <fullName evidence="3">Uncharacterized protein</fullName>
    </submittedName>
</protein>
<keyword evidence="1" id="KW-0175">Coiled coil</keyword>
<feature type="coiled-coil region" evidence="1">
    <location>
        <begin position="48"/>
        <end position="149"/>
    </location>
</feature>
<gene>
    <name evidence="3" type="ORF">M9Y10_034885</name>
</gene>
<evidence type="ECO:0000256" key="1">
    <source>
        <dbReference type="SAM" id="Coils"/>
    </source>
</evidence>
<evidence type="ECO:0000313" key="3">
    <source>
        <dbReference type="EMBL" id="KAK8890125.1"/>
    </source>
</evidence>
<dbReference type="EMBL" id="JAPFFF010000005">
    <property type="protein sequence ID" value="KAK8890125.1"/>
    <property type="molecule type" value="Genomic_DNA"/>
</dbReference>
<organism evidence="3 4">
    <name type="scientific">Tritrichomonas musculus</name>
    <dbReference type="NCBI Taxonomy" id="1915356"/>
    <lineage>
        <taxon>Eukaryota</taxon>
        <taxon>Metamonada</taxon>
        <taxon>Parabasalia</taxon>
        <taxon>Tritrichomonadida</taxon>
        <taxon>Tritrichomonadidae</taxon>
        <taxon>Tritrichomonas</taxon>
    </lineage>
</organism>
<evidence type="ECO:0000313" key="4">
    <source>
        <dbReference type="Proteomes" id="UP001470230"/>
    </source>
</evidence>
<feature type="compositionally biased region" description="Acidic residues" evidence="2">
    <location>
        <begin position="179"/>
        <end position="195"/>
    </location>
</feature>
<comment type="caution">
    <text evidence="3">The sequence shown here is derived from an EMBL/GenBank/DDBJ whole genome shotgun (WGS) entry which is preliminary data.</text>
</comment>
<evidence type="ECO:0000256" key="2">
    <source>
        <dbReference type="SAM" id="MobiDB-lite"/>
    </source>
</evidence>
<dbReference type="Proteomes" id="UP001470230">
    <property type="component" value="Unassembled WGS sequence"/>
</dbReference>
<keyword evidence="4" id="KW-1185">Reference proteome</keyword>
<feature type="compositionally biased region" description="Basic and acidic residues" evidence="2">
    <location>
        <begin position="196"/>
        <end position="233"/>
    </location>
</feature>
<reference evidence="3 4" key="1">
    <citation type="submission" date="2024-04" db="EMBL/GenBank/DDBJ databases">
        <title>Tritrichomonas musculus Genome.</title>
        <authorList>
            <person name="Alves-Ferreira E."/>
            <person name="Grigg M."/>
            <person name="Lorenzi H."/>
            <person name="Galac M."/>
        </authorList>
    </citation>
    <scope>NUCLEOTIDE SEQUENCE [LARGE SCALE GENOMIC DNA]</scope>
    <source>
        <strain evidence="3 4">EAF2021</strain>
    </source>
</reference>